<protein>
    <submittedName>
        <fullName evidence="2">Uncharacterized protein</fullName>
    </submittedName>
</protein>
<sequence length="213" mass="24412">MTSLNKYIDNHNQEIEETQEQILEIQKQLRELEQQLRVKQQLHQAQKTAEVEVSKSLSHLKKLFKDLCSIYPPSALDDLADEIADMAEEVKENYDEYANSGRFLNGAEDEENEDNQNLTSAEDYTLIAEALPPENDDETILTQSQVETIIRNKDDNTLTFLKQQLGISGRVKQLSTLSRKMAEKLLTRKRIEDIIRASELLSKPLVLNGSHQT</sequence>
<reference evidence="2 3" key="1">
    <citation type="journal article" date="2011" name="Front. Microbiol.">
        <title>Two Strains of Crocosphaera watsonii with Highly Conserved Genomes are Distinguished by Strain-Specific Features.</title>
        <authorList>
            <person name="Bench S.R."/>
            <person name="Ilikchyan I.N."/>
            <person name="Tripp H.J."/>
            <person name="Zehr J.P."/>
        </authorList>
    </citation>
    <scope>NUCLEOTIDE SEQUENCE [LARGE SCALE GENOMIC DNA]</scope>
    <source>
        <strain evidence="2 3">WH 0003</strain>
    </source>
</reference>
<dbReference type="AlphaFoldDB" id="G5J3A8"/>
<gene>
    <name evidence="2" type="ORF">CWATWH0003_1986</name>
</gene>
<accession>G5J3A8</accession>
<dbReference type="EMBL" id="AESD01000308">
    <property type="protein sequence ID" value="EHJ13327.1"/>
    <property type="molecule type" value="Genomic_DNA"/>
</dbReference>
<feature type="coiled-coil region" evidence="1">
    <location>
        <begin position="1"/>
        <end position="49"/>
    </location>
</feature>
<dbReference type="Proteomes" id="UP000003477">
    <property type="component" value="Unassembled WGS sequence"/>
</dbReference>
<proteinExistence type="predicted"/>
<dbReference type="GeneID" id="88765715"/>
<evidence type="ECO:0000313" key="2">
    <source>
        <dbReference type="EMBL" id="EHJ13327.1"/>
    </source>
</evidence>
<dbReference type="PATRIC" id="fig|423471.3.peg.1859"/>
<name>G5J3A8_CROWT</name>
<evidence type="ECO:0000256" key="1">
    <source>
        <dbReference type="SAM" id="Coils"/>
    </source>
</evidence>
<organism evidence="2 3">
    <name type="scientific">Crocosphaera watsonii WH 0003</name>
    <dbReference type="NCBI Taxonomy" id="423471"/>
    <lineage>
        <taxon>Bacteria</taxon>
        <taxon>Bacillati</taxon>
        <taxon>Cyanobacteriota</taxon>
        <taxon>Cyanophyceae</taxon>
        <taxon>Oscillatoriophycideae</taxon>
        <taxon>Chroococcales</taxon>
        <taxon>Aphanothecaceae</taxon>
        <taxon>Crocosphaera</taxon>
    </lineage>
</organism>
<keyword evidence="1" id="KW-0175">Coiled coil</keyword>
<comment type="caution">
    <text evidence="2">The sequence shown here is derived from an EMBL/GenBank/DDBJ whole genome shotgun (WGS) entry which is preliminary data.</text>
</comment>
<dbReference type="RefSeq" id="WP_007310310.1">
    <property type="nucleotide sequence ID" value="NZ_AESD01000308.1"/>
</dbReference>
<evidence type="ECO:0000313" key="3">
    <source>
        <dbReference type="Proteomes" id="UP000003477"/>
    </source>
</evidence>